<dbReference type="Proteomes" id="UP000184368">
    <property type="component" value="Unassembled WGS sequence"/>
</dbReference>
<organism evidence="7 8">
    <name type="scientific">Cnuella takakiae</name>
    <dbReference type="NCBI Taxonomy" id="1302690"/>
    <lineage>
        <taxon>Bacteria</taxon>
        <taxon>Pseudomonadati</taxon>
        <taxon>Bacteroidota</taxon>
        <taxon>Chitinophagia</taxon>
        <taxon>Chitinophagales</taxon>
        <taxon>Chitinophagaceae</taxon>
        <taxon>Cnuella</taxon>
    </lineage>
</organism>
<dbReference type="InterPro" id="IPR018485">
    <property type="entry name" value="FGGY_C"/>
</dbReference>
<dbReference type="InterPro" id="IPR050406">
    <property type="entry name" value="FGGY_Carb_Kinase"/>
</dbReference>
<proteinExistence type="inferred from homology"/>
<evidence type="ECO:0000313" key="7">
    <source>
        <dbReference type="EMBL" id="SHG15927.1"/>
    </source>
</evidence>
<evidence type="ECO:0000256" key="4">
    <source>
        <dbReference type="RuleBase" id="RU003733"/>
    </source>
</evidence>
<dbReference type="InterPro" id="IPR018483">
    <property type="entry name" value="Carb_kinase_FGGY_CS"/>
</dbReference>
<dbReference type="PANTHER" id="PTHR43095">
    <property type="entry name" value="SUGAR KINASE"/>
    <property type="match status" value="1"/>
</dbReference>
<evidence type="ECO:0000259" key="5">
    <source>
        <dbReference type="Pfam" id="PF00370"/>
    </source>
</evidence>
<dbReference type="GO" id="GO:0016301">
    <property type="term" value="F:kinase activity"/>
    <property type="evidence" value="ECO:0007669"/>
    <property type="project" value="UniProtKB-KW"/>
</dbReference>
<reference evidence="7 8" key="1">
    <citation type="submission" date="2016-11" db="EMBL/GenBank/DDBJ databases">
        <authorList>
            <person name="Jaros S."/>
            <person name="Januszkiewicz K."/>
            <person name="Wedrychowicz H."/>
        </authorList>
    </citation>
    <scope>NUCLEOTIDE SEQUENCE [LARGE SCALE GENOMIC DNA]</scope>
    <source>
        <strain evidence="7 8">DSM 26897</strain>
    </source>
</reference>
<dbReference type="InterPro" id="IPR018484">
    <property type="entry name" value="FGGY_N"/>
</dbReference>
<gene>
    <name evidence="7" type="ORF">SAMN05444008_11976</name>
</gene>
<accession>A0A1M5HJ21</accession>
<keyword evidence="8" id="KW-1185">Reference proteome</keyword>
<dbReference type="AlphaFoldDB" id="A0A1M5HJ21"/>
<dbReference type="Gene3D" id="3.30.420.40">
    <property type="match status" value="2"/>
</dbReference>
<dbReference type="CDD" id="cd07770">
    <property type="entry name" value="ASKHA_NBD_FGGY_GntK"/>
    <property type="match status" value="1"/>
</dbReference>
<sequence length="489" mass="52879">MQPYVLGIDIGTGSTKAVAVDEEGKVLLAKQAYYPAGFSHTEQDPQVIWKAFLQVVREVCQVLPPPRALSFSSAMHSIMALDQQMQPITSLLTWADDRAAAIATDLLRQTFGADLYRATGTPIHALSPLTKIKWWQQNDPALYERAHFFVGIKEYIWYRLFGVLETDYSLASATGLMNIQTLEWHESSLDFAGIKIEQLPKLVPTTHLRNQLTHEAAQVTGLPAATIGIIGASDGCLANLGTSALQPGTAAITIGTSGAVRTAGTKPTPVFPAQLFNYYLDEGCWITGGAINNGGAAIQWLAKTLGYDSIPEALIQDAGALAPGADGLLFLPFLLGERAPIWDSHSSAAFIGLQQKHGPAHLMRAVLEGICFALLSVLEPLERSAGKVDTLHLSGGFTRSAAALQILSDCLGKKVVLLQTEDASAIGAAMLGWKALGEVKGFATMPKPEQVKTFYPCATSIERYQQLYALYQPLYNQLKTTMHRLQDLA</sequence>
<dbReference type="OrthoDB" id="9805576at2"/>
<name>A0A1M5HJ21_9BACT</name>
<dbReference type="GO" id="GO:0016773">
    <property type="term" value="F:phosphotransferase activity, alcohol group as acceptor"/>
    <property type="evidence" value="ECO:0007669"/>
    <property type="project" value="InterPro"/>
</dbReference>
<dbReference type="Pfam" id="PF00370">
    <property type="entry name" value="FGGY_N"/>
    <property type="match status" value="1"/>
</dbReference>
<dbReference type="PROSITE" id="PS00445">
    <property type="entry name" value="FGGY_KINASES_2"/>
    <property type="match status" value="1"/>
</dbReference>
<dbReference type="RefSeq" id="WP_073047231.1">
    <property type="nucleotide sequence ID" value="NZ_FQUO01000019.1"/>
</dbReference>
<dbReference type="Pfam" id="PF02782">
    <property type="entry name" value="FGGY_C"/>
    <property type="match status" value="1"/>
</dbReference>
<evidence type="ECO:0000256" key="2">
    <source>
        <dbReference type="ARBA" id="ARBA00022679"/>
    </source>
</evidence>
<evidence type="ECO:0000256" key="1">
    <source>
        <dbReference type="ARBA" id="ARBA00009156"/>
    </source>
</evidence>
<keyword evidence="2 4" id="KW-0808">Transferase</keyword>
<dbReference type="PANTHER" id="PTHR43095:SF2">
    <property type="entry name" value="GLUCONOKINASE"/>
    <property type="match status" value="1"/>
</dbReference>
<dbReference type="InterPro" id="IPR000577">
    <property type="entry name" value="Carb_kinase_FGGY"/>
</dbReference>
<comment type="similarity">
    <text evidence="1 4">Belongs to the FGGY kinase family.</text>
</comment>
<protein>
    <submittedName>
        <fullName evidence="7">Gluconate kinase, FGGY family</fullName>
    </submittedName>
</protein>
<evidence type="ECO:0000313" key="8">
    <source>
        <dbReference type="Proteomes" id="UP000184368"/>
    </source>
</evidence>
<dbReference type="PIRSF" id="PIRSF000538">
    <property type="entry name" value="GlpK"/>
    <property type="match status" value="1"/>
</dbReference>
<keyword evidence="3 4" id="KW-0418">Kinase</keyword>
<feature type="domain" description="Carbohydrate kinase FGGY C-terminal" evidence="6">
    <location>
        <begin position="250"/>
        <end position="435"/>
    </location>
</feature>
<dbReference type="InterPro" id="IPR043129">
    <property type="entry name" value="ATPase_NBD"/>
</dbReference>
<dbReference type="STRING" id="1302690.BUE76_14065"/>
<evidence type="ECO:0000256" key="3">
    <source>
        <dbReference type="ARBA" id="ARBA00022777"/>
    </source>
</evidence>
<dbReference type="SUPFAM" id="SSF53067">
    <property type="entry name" value="Actin-like ATPase domain"/>
    <property type="match status" value="2"/>
</dbReference>
<dbReference type="GO" id="GO:0005975">
    <property type="term" value="P:carbohydrate metabolic process"/>
    <property type="evidence" value="ECO:0007669"/>
    <property type="project" value="InterPro"/>
</dbReference>
<feature type="domain" description="Carbohydrate kinase FGGY N-terminal" evidence="5">
    <location>
        <begin position="4"/>
        <end position="241"/>
    </location>
</feature>
<dbReference type="EMBL" id="FQUO01000019">
    <property type="protein sequence ID" value="SHG15927.1"/>
    <property type="molecule type" value="Genomic_DNA"/>
</dbReference>
<evidence type="ECO:0000259" key="6">
    <source>
        <dbReference type="Pfam" id="PF02782"/>
    </source>
</evidence>